<evidence type="ECO:0000313" key="1">
    <source>
        <dbReference type="EMBL" id="GFR23236.1"/>
    </source>
</evidence>
<proteinExistence type="predicted"/>
<name>A0A8X6HG10_TRICU</name>
<accession>A0A8X6HG10</accession>
<sequence>MGRHLEEIRLGKTSTCIPFSMSKNKKGIKKLKCNKNLSTKVKKINGHGVGSCAGGSTGIDGGGPCAGSSTGISGVGSCAGSSTGISGVGLLKKSSAFGTPILLRHLVTARVGLQRA</sequence>
<dbReference type="EMBL" id="BMAO01018406">
    <property type="protein sequence ID" value="GFR23236.1"/>
    <property type="molecule type" value="Genomic_DNA"/>
</dbReference>
<gene>
    <name evidence="1" type="ORF">TNCT_121001</name>
</gene>
<organism evidence="1 2">
    <name type="scientific">Trichonephila clavata</name>
    <name type="common">Joro spider</name>
    <name type="synonym">Nephila clavata</name>
    <dbReference type="NCBI Taxonomy" id="2740835"/>
    <lineage>
        <taxon>Eukaryota</taxon>
        <taxon>Metazoa</taxon>
        <taxon>Ecdysozoa</taxon>
        <taxon>Arthropoda</taxon>
        <taxon>Chelicerata</taxon>
        <taxon>Arachnida</taxon>
        <taxon>Araneae</taxon>
        <taxon>Araneomorphae</taxon>
        <taxon>Entelegynae</taxon>
        <taxon>Araneoidea</taxon>
        <taxon>Nephilidae</taxon>
        <taxon>Trichonephila</taxon>
    </lineage>
</organism>
<protein>
    <submittedName>
        <fullName evidence="1">Uncharacterized protein</fullName>
    </submittedName>
</protein>
<evidence type="ECO:0000313" key="2">
    <source>
        <dbReference type="Proteomes" id="UP000887116"/>
    </source>
</evidence>
<comment type="caution">
    <text evidence="1">The sequence shown here is derived from an EMBL/GenBank/DDBJ whole genome shotgun (WGS) entry which is preliminary data.</text>
</comment>
<dbReference type="Proteomes" id="UP000887116">
    <property type="component" value="Unassembled WGS sequence"/>
</dbReference>
<keyword evidence="2" id="KW-1185">Reference proteome</keyword>
<reference evidence="1" key="1">
    <citation type="submission" date="2020-07" db="EMBL/GenBank/DDBJ databases">
        <title>Multicomponent nature underlies the extraordinary mechanical properties of spider dragline silk.</title>
        <authorList>
            <person name="Kono N."/>
            <person name="Nakamura H."/>
            <person name="Mori M."/>
            <person name="Yoshida Y."/>
            <person name="Ohtoshi R."/>
            <person name="Malay A.D."/>
            <person name="Moran D.A.P."/>
            <person name="Tomita M."/>
            <person name="Numata K."/>
            <person name="Arakawa K."/>
        </authorList>
    </citation>
    <scope>NUCLEOTIDE SEQUENCE</scope>
</reference>
<dbReference type="AlphaFoldDB" id="A0A8X6HG10"/>